<accession>A0A9W6YQM0</accession>
<evidence type="ECO:0000313" key="2">
    <source>
        <dbReference type="Proteomes" id="UP001165063"/>
    </source>
</evidence>
<reference evidence="1" key="1">
    <citation type="submission" date="2023-04" db="EMBL/GenBank/DDBJ databases">
        <title>Ambrosiozyma monospora NBRC 1965.</title>
        <authorList>
            <person name="Ichikawa N."/>
            <person name="Sato H."/>
            <person name="Tonouchi N."/>
        </authorList>
    </citation>
    <scope>NUCLEOTIDE SEQUENCE</scope>
    <source>
        <strain evidence="1">NBRC 1965</strain>
    </source>
</reference>
<keyword evidence="2" id="KW-1185">Reference proteome</keyword>
<proteinExistence type="predicted"/>
<dbReference type="Proteomes" id="UP001165063">
    <property type="component" value="Unassembled WGS sequence"/>
</dbReference>
<organism evidence="1 2">
    <name type="scientific">Ambrosiozyma monospora</name>
    <name type="common">Yeast</name>
    <name type="synonym">Endomycopsis monosporus</name>
    <dbReference type="NCBI Taxonomy" id="43982"/>
    <lineage>
        <taxon>Eukaryota</taxon>
        <taxon>Fungi</taxon>
        <taxon>Dikarya</taxon>
        <taxon>Ascomycota</taxon>
        <taxon>Saccharomycotina</taxon>
        <taxon>Pichiomycetes</taxon>
        <taxon>Pichiales</taxon>
        <taxon>Pichiaceae</taxon>
        <taxon>Ambrosiozyma</taxon>
    </lineage>
</organism>
<dbReference type="EMBL" id="BSXU01000955">
    <property type="protein sequence ID" value="GMG22253.1"/>
    <property type="molecule type" value="Genomic_DNA"/>
</dbReference>
<evidence type="ECO:0000313" key="1">
    <source>
        <dbReference type="EMBL" id="GMG22253.1"/>
    </source>
</evidence>
<name>A0A9W6YQM0_AMBMO</name>
<comment type="caution">
    <text evidence="1">The sequence shown here is derived from an EMBL/GenBank/DDBJ whole genome shotgun (WGS) entry which is preliminary data.</text>
</comment>
<sequence length="157" mass="17987">MLQHWFWKLAISQQSQLSSHFTYQTMSFTKSFLSAARDAINVVVHLPLSRDFLSAAFGSKNIVIFYNLNYVGFRHTSIVISNVNNSLKDPSIDGNDNNNKVPNGNNNNDNLDFLMGVVYNVKNYFADDKLFAGYGETNVEYYNFRRYATYDPLEAII</sequence>
<dbReference type="AlphaFoldDB" id="A0A9W6YQM0"/>
<gene>
    <name evidence="1" type="ORF">Amon01_000256700</name>
</gene>
<protein>
    <submittedName>
        <fullName evidence="1">Unnamed protein product</fullName>
    </submittedName>
</protein>